<comment type="caution">
    <text evidence="4">The sequence shown here is derived from an EMBL/GenBank/DDBJ whole genome shotgun (WGS) entry which is preliminary data.</text>
</comment>
<feature type="region of interest" description="Disordered" evidence="2">
    <location>
        <begin position="25"/>
        <end position="63"/>
    </location>
</feature>
<evidence type="ECO:0000256" key="2">
    <source>
        <dbReference type="SAM" id="MobiDB-lite"/>
    </source>
</evidence>
<feature type="region of interest" description="Disordered" evidence="2">
    <location>
        <begin position="317"/>
        <end position="345"/>
    </location>
</feature>
<dbReference type="InParanoid" id="A0A2V0NZX4"/>
<feature type="chain" id="PRO_5016096772" evidence="3">
    <location>
        <begin position="26"/>
        <end position="345"/>
    </location>
</feature>
<name>A0A2V0NZX4_9CHLO</name>
<dbReference type="Proteomes" id="UP000247498">
    <property type="component" value="Unassembled WGS sequence"/>
</dbReference>
<accession>A0A2V0NZX4</accession>
<dbReference type="AlphaFoldDB" id="A0A2V0NZX4"/>
<keyword evidence="5" id="KW-1185">Reference proteome</keyword>
<comment type="similarity">
    <text evidence="1">Belongs to the alkB family.</text>
</comment>
<reference evidence="4 5" key="1">
    <citation type="journal article" date="2018" name="Sci. Rep.">
        <title>Raphidocelis subcapitata (=Pseudokirchneriella subcapitata) provides an insight into genome evolution and environmental adaptations in the Sphaeropleales.</title>
        <authorList>
            <person name="Suzuki S."/>
            <person name="Yamaguchi H."/>
            <person name="Nakajima N."/>
            <person name="Kawachi M."/>
        </authorList>
    </citation>
    <scope>NUCLEOTIDE SEQUENCE [LARGE SCALE GENOMIC DNA]</scope>
    <source>
        <strain evidence="4 5">NIES-35</strain>
    </source>
</reference>
<protein>
    <submittedName>
        <fullName evidence="4">Uncharacterized protein</fullName>
    </submittedName>
</protein>
<sequence length="345" mass="36253">MRRLAGAKALAACLAAGGAGAAVWAAPPASDKGAAHPPPGPEHSPHLRRVGSGEAVPPADNPGVRVFPGLLSDRDAAELLRELQPLKARHGANLISPAAAAMYRFQQSYLGPAAPPVNMLRITGRPEMQGQLPPAWGYGDAFDRSKLPPALAALAARIEALPGLRLGPLRDVTINCRHHHFYRLDPHLDPALDGENVFIVSVDSGTVLTLCPLRWLKLQRAWEAVRGALTLEDERELVRRQAEGSWTGRDVDVRADARGGVLLSGDARWNWTHGTRLGVQLPGRPGLHDWFGRRDDVVPRGAERHSVVFAFAAGEPDGAAAGAGRGGGGGGGGGGGRGGAVLSRP</sequence>
<dbReference type="InterPro" id="IPR037151">
    <property type="entry name" value="AlkB-like_sf"/>
</dbReference>
<feature type="signal peptide" evidence="3">
    <location>
        <begin position="1"/>
        <end position="25"/>
    </location>
</feature>
<evidence type="ECO:0000313" key="5">
    <source>
        <dbReference type="Proteomes" id="UP000247498"/>
    </source>
</evidence>
<keyword evidence="3" id="KW-0732">Signal</keyword>
<proteinExistence type="inferred from homology"/>
<evidence type="ECO:0000313" key="4">
    <source>
        <dbReference type="EMBL" id="GBF93166.1"/>
    </source>
</evidence>
<dbReference type="OrthoDB" id="412814at2759"/>
<evidence type="ECO:0000256" key="3">
    <source>
        <dbReference type="SAM" id="SignalP"/>
    </source>
</evidence>
<organism evidence="4 5">
    <name type="scientific">Raphidocelis subcapitata</name>
    <dbReference type="NCBI Taxonomy" id="307507"/>
    <lineage>
        <taxon>Eukaryota</taxon>
        <taxon>Viridiplantae</taxon>
        <taxon>Chlorophyta</taxon>
        <taxon>core chlorophytes</taxon>
        <taxon>Chlorophyceae</taxon>
        <taxon>CS clade</taxon>
        <taxon>Sphaeropleales</taxon>
        <taxon>Selenastraceae</taxon>
        <taxon>Raphidocelis</taxon>
    </lineage>
</organism>
<feature type="compositionally biased region" description="Gly residues" evidence="2">
    <location>
        <begin position="321"/>
        <end position="339"/>
    </location>
</feature>
<evidence type="ECO:0000256" key="1">
    <source>
        <dbReference type="ARBA" id="ARBA00007879"/>
    </source>
</evidence>
<dbReference type="EMBL" id="BDRX01000038">
    <property type="protein sequence ID" value="GBF93166.1"/>
    <property type="molecule type" value="Genomic_DNA"/>
</dbReference>
<gene>
    <name evidence="4" type="ORF">Rsub_05897</name>
</gene>
<dbReference type="Gene3D" id="2.60.120.590">
    <property type="entry name" value="Alpha-ketoglutarate-dependent dioxygenase AlkB-like"/>
    <property type="match status" value="1"/>
</dbReference>